<gene>
    <name evidence="7" type="ORF">BJ508DRAFT_413682</name>
</gene>
<evidence type="ECO:0000256" key="3">
    <source>
        <dbReference type="ARBA" id="ARBA00016197"/>
    </source>
</evidence>
<organism evidence="7 8">
    <name type="scientific">Ascobolus immersus RN42</name>
    <dbReference type="NCBI Taxonomy" id="1160509"/>
    <lineage>
        <taxon>Eukaryota</taxon>
        <taxon>Fungi</taxon>
        <taxon>Dikarya</taxon>
        <taxon>Ascomycota</taxon>
        <taxon>Pezizomycotina</taxon>
        <taxon>Pezizomycetes</taxon>
        <taxon>Pezizales</taxon>
        <taxon>Ascobolaceae</taxon>
        <taxon>Ascobolus</taxon>
    </lineage>
</organism>
<dbReference type="STRING" id="1160509.A0A3N4IAA0"/>
<dbReference type="EMBL" id="ML119667">
    <property type="protein sequence ID" value="RPA83015.1"/>
    <property type="molecule type" value="Genomic_DNA"/>
</dbReference>
<keyword evidence="5" id="KW-0496">Mitochondrion</keyword>
<evidence type="ECO:0000313" key="8">
    <source>
        <dbReference type="Proteomes" id="UP000275078"/>
    </source>
</evidence>
<dbReference type="AlphaFoldDB" id="A0A3N4IAA0"/>
<evidence type="ECO:0000256" key="1">
    <source>
        <dbReference type="ARBA" id="ARBA00004173"/>
    </source>
</evidence>
<dbReference type="PANTHER" id="PTHR36091">
    <property type="entry name" value="ALTERED INHERITANCE OF MITOCHONDRIA PROTEIN 9, MITOCHONDRIAL"/>
    <property type="match status" value="1"/>
</dbReference>
<evidence type="ECO:0000313" key="7">
    <source>
        <dbReference type="EMBL" id="RPA83015.1"/>
    </source>
</evidence>
<keyword evidence="4" id="KW-0809">Transit peptide</keyword>
<evidence type="ECO:0000256" key="6">
    <source>
        <dbReference type="ARBA" id="ARBA00031849"/>
    </source>
</evidence>
<dbReference type="Proteomes" id="UP000275078">
    <property type="component" value="Unassembled WGS sequence"/>
</dbReference>
<accession>A0A3N4IAA0</accession>
<keyword evidence="8" id="KW-1185">Reference proteome</keyword>
<name>A0A3N4IAA0_ASCIM</name>
<dbReference type="OrthoDB" id="2906425at2759"/>
<protein>
    <recommendedName>
        <fullName evidence="3">Altered inheritance of mitochondria protein 9, mitochondrial</fullName>
    </recommendedName>
    <alternativeName>
        <fullName evidence="6">Found in mitochondrial proteome protein 29</fullName>
    </alternativeName>
</protein>
<reference evidence="7 8" key="1">
    <citation type="journal article" date="2018" name="Nat. Ecol. Evol.">
        <title>Pezizomycetes genomes reveal the molecular basis of ectomycorrhizal truffle lifestyle.</title>
        <authorList>
            <person name="Murat C."/>
            <person name="Payen T."/>
            <person name="Noel B."/>
            <person name="Kuo A."/>
            <person name="Morin E."/>
            <person name="Chen J."/>
            <person name="Kohler A."/>
            <person name="Krizsan K."/>
            <person name="Balestrini R."/>
            <person name="Da Silva C."/>
            <person name="Montanini B."/>
            <person name="Hainaut M."/>
            <person name="Levati E."/>
            <person name="Barry K.W."/>
            <person name="Belfiori B."/>
            <person name="Cichocki N."/>
            <person name="Clum A."/>
            <person name="Dockter R.B."/>
            <person name="Fauchery L."/>
            <person name="Guy J."/>
            <person name="Iotti M."/>
            <person name="Le Tacon F."/>
            <person name="Lindquist E.A."/>
            <person name="Lipzen A."/>
            <person name="Malagnac F."/>
            <person name="Mello A."/>
            <person name="Molinier V."/>
            <person name="Miyauchi S."/>
            <person name="Poulain J."/>
            <person name="Riccioni C."/>
            <person name="Rubini A."/>
            <person name="Sitrit Y."/>
            <person name="Splivallo R."/>
            <person name="Traeger S."/>
            <person name="Wang M."/>
            <person name="Zifcakova L."/>
            <person name="Wipf D."/>
            <person name="Zambonelli A."/>
            <person name="Paolocci F."/>
            <person name="Nowrousian M."/>
            <person name="Ottonello S."/>
            <person name="Baldrian P."/>
            <person name="Spatafora J.W."/>
            <person name="Henrissat B."/>
            <person name="Nagy L.G."/>
            <person name="Aury J.M."/>
            <person name="Wincker P."/>
            <person name="Grigoriev I.V."/>
            <person name="Bonfante P."/>
            <person name="Martin F.M."/>
        </authorList>
    </citation>
    <scope>NUCLEOTIDE SEQUENCE [LARGE SCALE GENOMIC DNA]</scope>
    <source>
        <strain evidence="7 8">RN42</strain>
    </source>
</reference>
<dbReference type="PANTHER" id="PTHR36091:SF1">
    <property type="entry name" value="ALTERED INHERITANCE OF MITOCHONDRIA PROTEIN 9, MITOCHONDRIAL"/>
    <property type="match status" value="1"/>
</dbReference>
<dbReference type="GO" id="GO:0005739">
    <property type="term" value="C:mitochondrion"/>
    <property type="evidence" value="ECO:0007669"/>
    <property type="project" value="UniProtKB-SubCell"/>
</dbReference>
<evidence type="ECO:0000256" key="4">
    <source>
        <dbReference type="ARBA" id="ARBA00022946"/>
    </source>
</evidence>
<dbReference type="InterPro" id="IPR011009">
    <property type="entry name" value="Kinase-like_dom_sf"/>
</dbReference>
<comment type="similarity">
    <text evidence="2">Belongs to the AIM9 family.</text>
</comment>
<dbReference type="SUPFAM" id="SSF56112">
    <property type="entry name" value="Protein kinase-like (PK-like)"/>
    <property type="match status" value="1"/>
</dbReference>
<dbReference type="InterPro" id="IPR051035">
    <property type="entry name" value="Mito_inheritance_9"/>
</dbReference>
<evidence type="ECO:0000256" key="5">
    <source>
        <dbReference type="ARBA" id="ARBA00023128"/>
    </source>
</evidence>
<sequence>MSSLRASHRLIGRLSLQNSTKSYGLNCLRSLSTQTPLASTTTTSSRLPRAARLAVPSLRYPTSARFFSSTPRSLTTSSDIDWNQNEDFFKHTGGKFLFNAKQGFADRYVKFDMNLLAAEAAKSVGASSVVTIEKLPEHQYNKRFLMTMDDGQTVVAQVPNPVAGKPGKVTASEVATMDFVRHMLGLPVPRVLAYNARKEDSPVGAEYIIMEKAEGVPLREKWAGMSAEDRAKLLDSLVEIEKKFISKEFEMNGSLYYEEDLVPGTYDEILFKAQDLEAQAKGVSVPEKRFAIGPSTSRTFWGSSEVSAINFDRGPWYSPNGYLKACAKREIQLLETLGRPACSPGIFGPGTYHPTTEESVKTLKDFISIIDYIVPKDKTVTSPSLWHHNLTLDNIWVSPDSPTTITSLTNWQTTHLKPLFLTASHPSFLNFPGQKPTIFDLPAPPSTEGLSEEEIKQKNLLFQKQLDWHHYENQTLEVNDRVYMARQHSLTPSGYLFAFVETAFYVGTPLIQHLLYTIYQKWPEFEDIKDETGKVPPCPLSYTEAEIKEYDEKRARWTEAIIMLRQVLESLGVDVPATGWVESDKFLEVMEKYDFAKKGYVELLGDTEEEKKAWAEAWPFKDMGVKREEQ</sequence>
<comment type="subcellular location">
    <subcellularLocation>
        <location evidence="1">Mitochondrion</location>
    </subcellularLocation>
</comment>
<proteinExistence type="inferred from homology"/>
<evidence type="ECO:0000256" key="2">
    <source>
        <dbReference type="ARBA" id="ARBA00005543"/>
    </source>
</evidence>